<evidence type="ECO:0000313" key="2">
    <source>
        <dbReference type="EMBL" id="KAJ3453021.1"/>
    </source>
</evidence>
<protein>
    <submittedName>
        <fullName evidence="2">Uncharacterized protein</fullName>
    </submittedName>
</protein>
<reference evidence="2" key="1">
    <citation type="submission" date="2022-08" db="EMBL/GenBank/DDBJ databases">
        <title>Novel sulphate-reducing endosymbionts in the free-living metamonad Anaeramoeba.</title>
        <authorList>
            <person name="Jerlstrom-Hultqvist J."/>
            <person name="Cepicka I."/>
            <person name="Gallot-Lavallee L."/>
            <person name="Salas-Leiva D."/>
            <person name="Curtis B.A."/>
            <person name="Zahonova K."/>
            <person name="Pipaliya S."/>
            <person name="Dacks J."/>
            <person name="Roger A.J."/>
        </authorList>
    </citation>
    <scope>NUCLEOTIDE SEQUENCE</scope>
    <source>
        <strain evidence="2">Busselton2</strain>
    </source>
</reference>
<feature type="region of interest" description="Disordered" evidence="1">
    <location>
        <begin position="1"/>
        <end position="29"/>
    </location>
</feature>
<feature type="compositionally biased region" description="Basic residues" evidence="1">
    <location>
        <begin position="1"/>
        <end position="14"/>
    </location>
</feature>
<evidence type="ECO:0000313" key="3">
    <source>
        <dbReference type="Proteomes" id="UP001146793"/>
    </source>
</evidence>
<evidence type="ECO:0000256" key="1">
    <source>
        <dbReference type="SAM" id="MobiDB-lite"/>
    </source>
</evidence>
<accession>A0AAV8AHY8</accession>
<proteinExistence type="predicted"/>
<sequence length="216" mass="25424">MSFIHKKLKKKKNGLQRDGSGTTLMENTKKKTKIKKKDLNKLISIISRNCKKLYQITNLSRGNEEVLLDDFFFQEFHNKVLKDRAHLQNLIEKSKLSKKMNKEVEQTLDQISDVLKFSNKSLGIANSKIELKEEKEKQKENQKIGQLLEVSKKNPKEKKRRSTVDGYPKEKQKPQIGILVTSLTQKDSSEMFDDFFKNRQRRYSGSHIFKKEKQKY</sequence>
<feature type="region of interest" description="Disordered" evidence="1">
    <location>
        <begin position="134"/>
        <end position="173"/>
    </location>
</feature>
<name>A0AAV8AHY8_9EUKA</name>
<dbReference type="AlphaFoldDB" id="A0AAV8AHY8"/>
<dbReference type="Proteomes" id="UP001146793">
    <property type="component" value="Unassembled WGS sequence"/>
</dbReference>
<organism evidence="2 3">
    <name type="scientific">Anaeramoeba flamelloides</name>
    <dbReference type="NCBI Taxonomy" id="1746091"/>
    <lineage>
        <taxon>Eukaryota</taxon>
        <taxon>Metamonada</taxon>
        <taxon>Anaeramoebidae</taxon>
        <taxon>Anaeramoeba</taxon>
    </lineage>
</organism>
<dbReference type="EMBL" id="JANTQA010000008">
    <property type="protein sequence ID" value="KAJ3453021.1"/>
    <property type="molecule type" value="Genomic_DNA"/>
</dbReference>
<gene>
    <name evidence="2" type="ORF">M0812_04803</name>
</gene>
<comment type="caution">
    <text evidence="2">The sequence shown here is derived from an EMBL/GenBank/DDBJ whole genome shotgun (WGS) entry which is preliminary data.</text>
</comment>